<dbReference type="Pfam" id="PF01195">
    <property type="entry name" value="Pept_tRNA_hydro"/>
    <property type="match status" value="1"/>
</dbReference>
<feature type="site" description="Discriminates between blocked and unblocked aminoacyl-tRNA" evidence="7">
    <location>
        <position position="9"/>
    </location>
</feature>
<evidence type="ECO:0000313" key="11">
    <source>
        <dbReference type="EMBL" id="GGR72449.1"/>
    </source>
</evidence>
<comment type="similarity">
    <text evidence="5 7 9">Belongs to the PTH family.</text>
</comment>
<comment type="function">
    <text evidence="7">Hydrolyzes ribosome-free peptidyl-tRNAs (with 1 or more amino acids incorporated), which drop off the ribosome during protein synthesis, or as a result of ribosome stalling.</text>
</comment>
<dbReference type="PROSITE" id="PS01195">
    <property type="entry name" value="PEPT_TRNA_HYDROL_1"/>
    <property type="match status" value="1"/>
</dbReference>
<evidence type="ECO:0000256" key="4">
    <source>
        <dbReference type="ARBA" id="ARBA00022884"/>
    </source>
</evidence>
<feature type="region of interest" description="Disordered" evidence="10">
    <location>
        <begin position="186"/>
        <end position="245"/>
    </location>
</feature>
<dbReference type="Proteomes" id="UP000634308">
    <property type="component" value="Unassembled WGS sequence"/>
</dbReference>
<feature type="binding site" evidence="7">
    <location>
        <position position="69"/>
    </location>
    <ligand>
        <name>tRNA</name>
        <dbReference type="ChEBI" id="CHEBI:17843"/>
    </ligand>
</feature>
<evidence type="ECO:0000256" key="2">
    <source>
        <dbReference type="ARBA" id="ARBA00022555"/>
    </source>
</evidence>
<sequence length="245" mass="25759">MKLVVGLGNPGSGYAQTRHNVGWLVIDEVARRAGAAWRREGKDAEVAEVRLGPGVGTKVLLVRPLTFMNASGKAVAPLMSFYKLDGADLLVVQDDLDSPFGLLKLRMGGRHGGQNGLRDIIRLLGHEAFARLKIGISRPPPGWAVPDWVLSRWREEEKGDLNELVRLGADAVAVWAASGLAEAQGQFNGTDLRPPPPPPPPKPVPEPASPDPASVPAAGTARSSVPDGAAGSGHTGGHVENPEEG</sequence>
<evidence type="ECO:0000256" key="6">
    <source>
        <dbReference type="ARBA" id="ARBA00050038"/>
    </source>
</evidence>
<accession>A0ABQ2RZE7</accession>
<feature type="binding site" evidence="7">
    <location>
        <position position="67"/>
    </location>
    <ligand>
        <name>tRNA</name>
        <dbReference type="ChEBI" id="CHEBI:17843"/>
    </ligand>
</feature>
<dbReference type="InterPro" id="IPR001328">
    <property type="entry name" value="Pept_tRNA_hydro"/>
</dbReference>
<dbReference type="RefSeq" id="WP_189066507.1">
    <property type="nucleotide sequence ID" value="NZ_BMQM01000040.1"/>
</dbReference>
<gene>
    <name evidence="7 11" type="primary">pth</name>
    <name evidence="11" type="ORF">GCM10008959_37420</name>
</gene>
<dbReference type="Gene3D" id="3.40.50.1470">
    <property type="entry name" value="Peptidyl-tRNA hydrolase"/>
    <property type="match status" value="1"/>
</dbReference>
<comment type="subunit">
    <text evidence="7">Monomer.</text>
</comment>
<evidence type="ECO:0000256" key="7">
    <source>
        <dbReference type="HAMAP-Rule" id="MF_00083"/>
    </source>
</evidence>
<dbReference type="InterPro" id="IPR018171">
    <property type="entry name" value="Pept_tRNA_hydro_CS"/>
</dbReference>
<dbReference type="HAMAP" id="MF_00083">
    <property type="entry name" value="Pept_tRNA_hydro_bact"/>
    <property type="match status" value="1"/>
</dbReference>
<proteinExistence type="inferred from homology"/>
<dbReference type="SUPFAM" id="SSF53178">
    <property type="entry name" value="Peptidyl-tRNA hydrolase-like"/>
    <property type="match status" value="1"/>
</dbReference>
<feature type="compositionally biased region" description="Pro residues" evidence="10">
    <location>
        <begin position="193"/>
        <end position="210"/>
    </location>
</feature>
<comment type="subcellular location">
    <subcellularLocation>
        <location evidence="7">Cytoplasm</location>
    </subcellularLocation>
</comment>
<evidence type="ECO:0000256" key="1">
    <source>
        <dbReference type="ARBA" id="ARBA00013260"/>
    </source>
</evidence>
<name>A0ABQ2RZE7_9DEIO</name>
<dbReference type="PANTHER" id="PTHR17224:SF1">
    <property type="entry name" value="PEPTIDYL-TRNA HYDROLASE"/>
    <property type="match status" value="1"/>
</dbReference>
<feature type="site" description="Stabilizes the basic form of H active site to accept a proton" evidence="7">
    <location>
        <position position="94"/>
    </location>
</feature>
<evidence type="ECO:0000256" key="3">
    <source>
        <dbReference type="ARBA" id="ARBA00022801"/>
    </source>
</evidence>
<organism evidence="11 12">
    <name type="scientific">Deinococcus seoulensis</name>
    <dbReference type="NCBI Taxonomy" id="1837379"/>
    <lineage>
        <taxon>Bacteria</taxon>
        <taxon>Thermotogati</taxon>
        <taxon>Deinococcota</taxon>
        <taxon>Deinococci</taxon>
        <taxon>Deinococcales</taxon>
        <taxon>Deinococcaceae</taxon>
        <taxon>Deinococcus</taxon>
    </lineage>
</organism>
<keyword evidence="4 7" id="KW-0694">RNA-binding</keyword>
<dbReference type="EMBL" id="BMQM01000040">
    <property type="protein sequence ID" value="GGR72449.1"/>
    <property type="molecule type" value="Genomic_DNA"/>
</dbReference>
<dbReference type="CDD" id="cd00462">
    <property type="entry name" value="PTH"/>
    <property type="match status" value="1"/>
</dbReference>
<keyword evidence="3 7" id="KW-0378">Hydrolase</keyword>
<keyword evidence="12" id="KW-1185">Reference proteome</keyword>
<evidence type="ECO:0000256" key="10">
    <source>
        <dbReference type="SAM" id="MobiDB-lite"/>
    </source>
</evidence>
<dbReference type="NCBIfam" id="TIGR00447">
    <property type="entry name" value="pth"/>
    <property type="match status" value="1"/>
</dbReference>
<keyword evidence="2 7" id="KW-0820">tRNA-binding</keyword>
<dbReference type="InterPro" id="IPR036416">
    <property type="entry name" value="Pept_tRNA_hydro_sf"/>
</dbReference>
<comment type="catalytic activity">
    <reaction evidence="7 8">
        <text>an N-acyl-L-alpha-aminoacyl-tRNA + H2O = an N-acyl-L-amino acid + a tRNA + H(+)</text>
        <dbReference type="Rhea" id="RHEA:54448"/>
        <dbReference type="Rhea" id="RHEA-COMP:10123"/>
        <dbReference type="Rhea" id="RHEA-COMP:13883"/>
        <dbReference type="ChEBI" id="CHEBI:15377"/>
        <dbReference type="ChEBI" id="CHEBI:15378"/>
        <dbReference type="ChEBI" id="CHEBI:59874"/>
        <dbReference type="ChEBI" id="CHEBI:78442"/>
        <dbReference type="ChEBI" id="CHEBI:138191"/>
        <dbReference type="EC" id="3.1.1.29"/>
    </reaction>
</comment>
<comment type="function">
    <text evidence="7">Catalyzes the release of premature peptidyl moieties from peptidyl-tRNA molecules trapped in stalled 50S ribosomal subunits, and thus maintains levels of free tRNAs and 50S ribosomes.</text>
</comment>
<keyword evidence="7" id="KW-0963">Cytoplasm</keyword>
<evidence type="ECO:0000256" key="9">
    <source>
        <dbReference type="RuleBase" id="RU004320"/>
    </source>
</evidence>
<evidence type="ECO:0000256" key="8">
    <source>
        <dbReference type="RuleBase" id="RU000673"/>
    </source>
</evidence>
<comment type="caution">
    <text evidence="11">The sequence shown here is derived from an EMBL/GenBank/DDBJ whole genome shotgun (WGS) entry which is preliminary data.</text>
</comment>
<feature type="active site" description="Proton acceptor" evidence="7">
    <location>
        <position position="19"/>
    </location>
</feature>
<dbReference type="GO" id="GO:0016787">
    <property type="term" value="F:hydrolase activity"/>
    <property type="evidence" value="ECO:0007669"/>
    <property type="project" value="UniProtKB-KW"/>
</dbReference>
<feature type="binding site" evidence="7">
    <location>
        <position position="115"/>
    </location>
    <ligand>
        <name>tRNA</name>
        <dbReference type="ChEBI" id="CHEBI:17843"/>
    </ligand>
</feature>
<dbReference type="EC" id="3.1.1.29" evidence="1 7"/>
<reference evidence="12" key="1">
    <citation type="journal article" date="2019" name="Int. J. Syst. Evol. Microbiol.">
        <title>The Global Catalogue of Microorganisms (GCM) 10K type strain sequencing project: providing services to taxonomists for standard genome sequencing and annotation.</title>
        <authorList>
            <consortium name="The Broad Institute Genomics Platform"/>
            <consortium name="The Broad Institute Genome Sequencing Center for Infectious Disease"/>
            <person name="Wu L."/>
            <person name="Ma J."/>
        </authorList>
    </citation>
    <scope>NUCLEOTIDE SEQUENCE [LARGE SCALE GENOMIC DNA]</scope>
    <source>
        <strain evidence="12">JCM 31404</strain>
    </source>
</reference>
<evidence type="ECO:0000313" key="12">
    <source>
        <dbReference type="Proteomes" id="UP000634308"/>
    </source>
</evidence>
<feature type="binding site" evidence="7">
    <location>
        <position position="14"/>
    </location>
    <ligand>
        <name>tRNA</name>
        <dbReference type="ChEBI" id="CHEBI:17843"/>
    </ligand>
</feature>
<dbReference type="PANTHER" id="PTHR17224">
    <property type="entry name" value="PEPTIDYL-TRNA HYDROLASE"/>
    <property type="match status" value="1"/>
</dbReference>
<evidence type="ECO:0000256" key="5">
    <source>
        <dbReference type="ARBA" id="ARBA00038063"/>
    </source>
</evidence>
<protein>
    <recommendedName>
        <fullName evidence="6 7">Peptidyl-tRNA hydrolase</fullName>
        <shortName evidence="7">Pth</shortName>
        <ecNumber evidence="1 7">3.1.1.29</ecNumber>
    </recommendedName>
</protein>